<comment type="caution">
    <text evidence="2">The sequence shown here is derived from an EMBL/GenBank/DDBJ whole genome shotgun (WGS) entry which is preliminary data.</text>
</comment>
<dbReference type="Proteomes" id="UP000681414">
    <property type="component" value="Unassembled WGS sequence"/>
</dbReference>
<keyword evidence="1" id="KW-1133">Transmembrane helix</keyword>
<proteinExistence type="predicted"/>
<dbReference type="AlphaFoldDB" id="A0A942TG65"/>
<name>A0A942TG65_9BACI</name>
<reference evidence="2 3" key="1">
    <citation type="submission" date="2021-05" db="EMBL/GenBank/DDBJ databases">
        <title>Novel Bacillus species.</title>
        <authorList>
            <person name="Liu G."/>
        </authorList>
    </citation>
    <scope>NUCLEOTIDE SEQUENCE [LARGE SCALE GENOMIC DNA]</scope>
    <source>
        <strain evidence="3">FJAT-49780</strain>
    </source>
</reference>
<keyword evidence="1" id="KW-0472">Membrane</keyword>
<feature type="transmembrane region" description="Helical" evidence="1">
    <location>
        <begin position="27"/>
        <end position="50"/>
    </location>
</feature>
<organism evidence="2 3">
    <name type="scientific">Lederbergia citri</name>
    <dbReference type="NCBI Taxonomy" id="2833580"/>
    <lineage>
        <taxon>Bacteria</taxon>
        <taxon>Bacillati</taxon>
        <taxon>Bacillota</taxon>
        <taxon>Bacilli</taxon>
        <taxon>Bacillales</taxon>
        <taxon>Bacillaceae</taxon>
        <taxon>Lederbergia</taxon>
    </lineage>
</organism>
<gene>
    <name evidence="2" type="ORF">KHA97_10955</name>
</gene>
<keyword evidence="3" id="KW-1185">Reference proteome</keyword>
<dbReference type="RefSeq" id="WP_213124784.1">
    <property type="nucleotide sequence ID" value="NZ_JAGYPG010000002.1"/>
</dbReference>
<protein>
    <submittedName>
        <fullName evidence="2">DUF624 domain-containing protein</fullName>
    </submittedName>
</protein>
<sequence length="219" mass="25485">MKASLKVFHKSIYEAYQQLGFVIQLSLLWLLCSIPLITIGFANSGVLYCIEHKNNRNSLFKNFFIGMKEYFKPTLLLTALYLFFVVPGILYFSILFSSENIWIISLSLIILYGLLLVHLMLIYIFPLMMKQNEMRVSRILAKTFKITIENIGFSINVFIYILLVTAITVIFPLLLLILAGVVGFILYYSVTHTLSTYSTSHEEVEWKVNWRGSWRPWRT</sequence>
<feature type="transmembrane region" description="Helical" evidence="1">
    <location>
        <begin position="169"/>
        <end position="190"/>
    </location>
</feature>
<evidence type="ECO:0000256" key="1">
    <source>
        <dbReference type="SAM" id="Phobius"/>
    </source>
</evidence>
<evidence type="ECO:0000313" key="2">
    <source>
        <dbReference type="EMBL" id="MBS4195577.1"/>
    </source>
</evidence>
<dbReference type="EMBL" id="JAGYPG010000002">
    <property type="protein sequence ID" value="MBS4195577.1"/>
    <property type="molecule type" value="Genomic_DNA"/>
</dbReference>
<accession>A0A942TG65</accession>
<keyword evidence="1" id="KW-0812">Transmembrane</keyword>
<evidence type="ECO:0000313" key="3">
    <source>
        <dbReference type="Proteomes" id="UP000681414"/>
    </source>
</evidence>
<feature type="transmembrane region" description="Helical" evidence="1">
    <location>
        <begin position="70"/>
        <end position="95"/>
    </location>
</feature>
<feature type="transmembrane region" description="Helical" evidence="1">
    <location>
        <begin position="101"/>
        <end position="125"/>
    </location>
</feature>